<evidence type="ECO:0000259" key="7">
    <source>
        <dbReference type="PROSITE" id="PS51195"/>
    </source>
</evidence>
<evidence type="ECO:0000256" key="4">
    <source>
        <dbReference type="ARBA" id="ARBA00022806"/>
    </source>
</evidence>
<keyword evidence="2" id="KW-0547">Nucleotide-binding</keyword>
<evidence type="ECO:0000256" key="6">
    <source>
        <dbReference type="PROSITE-ProRule" id="PRU00552"/>
    </source>
</evidence>
<keyword evidence="3" id="KW-0378">Hydrolase</keyword>
<evidence type="ECO:0000256" key="2">
    <source>
        <dbReference type="ARBA" id="ARBA00022741"/>
    </source>
</evidence>
<dbReference type="GO" id="GO:0005524">
    <property type="term" value="F:ATP binding"/>
    <property type="evidence" value="ECO:0007669"/>
    <property type="project" value="UniProtKB-KW"/>
</dbReference>
<dbReference type="GO" id="GO:0016787">
    <property type="term" value="F:hydrolase activity"/>
    <property type="evidence" value="ECO:0007669"/>
    <property type="project" value="UniProtKB-KW"/>
</dbReference>
<dbReference type="InterPro" id="IPR027417">
    <property type="entry name" value="P-loop_NTPase"/>
</dbReference>
<name>A0A8D9E224_9HEMI</name>
<evidence type="ECO:0000256" key="5">
    <source>
        <dbReference type="ARBA" id="ARBA00022840"/>
    </source>
</evidence>
<feature type="domain" description="DEAD-box RNA helicase Q" evidence="7">
    <location>
        <begin position="37"/>
        <end position="65"/>
    </location>
</feature>
<organism evidence="8">
    <name type="scientific">Cacopsylla melanoneura</name>
    <dbReference type="NCBI Taxonomy" id="428564"/>
    <lineage>
        <taxon>Eukaryota</taxon>
        <taxon>Metazoa</taxon>
        <taxon>Ecdysozoa</taxon>
        <taxon>Arthropoda</taxon>
        <taxon>Hexapoda</taxon>
        <taxon>Insecta</taxon>
        <taxon>Pterygota</taxon>
        <taxon>Neoptera</taxon>
        <taxon>Paraneoptera</taxon>
        <taxon>Hemiptera</taxon>
        <taxon>Sternorrhyncha</taxon>
        <taxon>Psylloidea</taxon>
        <taxon>Psyllidae</taxon>
        <taxon>Psyllinae</taxon>
        <taxon>Cacopsylla</taxon>
    </lineage>
</organism>
<dbReference type="InterPro" id="IPR014014">
    <property type="entry name" value="RNA_helicase_DEAD_Q_motif"/>
</dbReference>
<dbReference type="PROSITE" id="PS51195">
    <property type="entry name" value="Q_MOTIF"/>
    <property type="match status" value="1"/>
</dbReference>
<evidence type="ECO:0000313" key="8">
    <source>
        <dbReference type="EMBL" id="CAG6737893.1"/>
    </source>
</evidence>
<dbReference type="SUPFAM" id="SSF52540">
    <property type="entry name" value="P-loop containing nucleoside triphosphate hydrolases"/>
    <property type="match status" value="1"/>
</dbReference>
<dbReference type="Gene3D" id="3.40.50.300">
    <property type="entry name" value="P-loop containing nucleotide triphosphate hydrolases"/>
    <property type="match status" value="1"/>
</dbReference>
<sequence>MYTPNHLTSNRSEGEVEDYLSHHDVTVKGSSVPRPIQHFEECNFPPYIMKKIHEMGFTAPTAIQAQGWPIALSGVEFVPVFYLEETPNWFLRCEMSLRMIICS</sequence>
<evidence type="ECO:0000256" key="1">
    <source>
        <dbReference type="ARBA" id="ARBA00012552"/>
    </source>
</evidence>
<keyword evidence="4 8" id="KW-0347">Helicase</keyword>
<proteinExistence type="predicted"/>
<dbReference type="AlphaFoldDB" id="A0A8D9E224"/>
<reference evidence="8" key="1">
    <citation type="submission" date="2021-05" db="EMBL/GenBank/DDBJ databases">
        <authorList>
            <person name="Alioto T."/>
            <person name="Alioto T."/>
            <person name="Gomez Garrido J."/>
        </authorList>
    </citation>
    <scope>NUCLEOTIDE SEQUENCE</scope>
</reference>
<evidence type="ECO:0000256" key="3">
    <source>
        <dbReference type="ARBA" id="ARBA00022801"/>
    </source>
</evidence>
<accession>A0A8D9E224</accession>
<protein>
    <recommendedName>
        <fullName evidence="1">RNA helicase</fullName>
        <ecNumber evidence="1">3.6.4.13</ecNumber>
    </recommendedName>
</protein>
<dbReference type="GO" id="GO:0003724">
    <property type="term" value="F:RNA helicase activity"/>
    <property type="evidence" value="ECO:0007669"/>
    <property type="project" value="UniProtKB-EC"/>
</dbReference>
<dbReference type="EC" id="3.6.4.13" evidence="1"/>
<dbReference type="EMBL" id="HBUF01405291">
    <property type="protein sequence ID" value="CAG6737894.1"/>
    <property type="molecule type" value="Transcribed_RNA"/>
</dbReference>
<dbReference type="EMBL" id="HBUF01405290">
    <property type="protein sequence ID" value="CAG6737893.1"/>
    <property type="molecule type" value="Transcribed_RNA"/>
</dbReference>
<feature type="short sequence motif" description="Q motif" evidence="6">
    <location>
        <begin position="37"/>
        <end position="65"/>
    </location>
</feature>
<keyword evidence="5" id="KW-0067">ATP-binding</keyword>